<evidence type="ECO:0000313" key="7">
    <source>
        <dbReference type="EMBL" id="TCT11113.1"/>
    </source>
</evidence>
<evidence type="ECO:0000256" key="1">
    <source>
        <dbReference type="ARBA" id="ARBA00001974"/>
    </source>
</evidence>
<dbReference type="PANTHER" id="PTHR11552:SF147">
    <property type="entry name" value="CHOLINE DEHYDROGENASE, MITOCHONDRIAL"/>
    <property type="match status" value="1"/>
</dbReference>
<evidence type="ECO:0000256" key="3">
    <source>
        <dbReference type="ARBA" id="ARBA00022630"/>
    </source>
</evidence>
<dbReference type="InterPro" id="IPR000172">
    <property type="entry name" value="GMC_OxRdtase_N"/>
</dbReference>
<dbReference type="PANTHER" id="PTHR11552">
    <property type="entry name" value="GLUCOSE-METHANOL-CHOLINE GMC OXIDOREDUCTASE"/>
    <property type="match status" value="1"/>
</dbReference>
<dbReference type="InterPro" id="IPR036188">
    <property type="entry name" value="FAD/NAD-bd_sf"/>
</dbReference>
<feature type="domain" description="Glucose-methanol-choline oxidoreductase N-terminal" evidence="6">
    <location>
        <begin position="254"/>
        <end position="268"/>
    </location>
</feature>
<comment type="caution">
    <text evidence="7">The sequence shown here is derived from an EMBL/GenBank/DDBJ whole genome shotgun (WGS) entry which is preliminary data.</text>
</comment>
<reference evidence="7 8" key="1">
    <citation type="submission" date="2019-03" db="EMBL/GenBank/DDBJ databases">
        <title>Genomic Encyclopedia of Type Strains, Phase IV (KMG-IV): sequencing the most valuable type-strain genomes for metagenomic binning, comparative biology and taxonomic classification.</title>
        <authorList>
            <person name="Goeker M."/>
        </authorList>
    </citation>
    <scope>NUCLEOTIDE SEQUENCE [LARGE SCALE GENOMIC DNA]</scope>
    <source>
        <strain evidence="7 8">DSM 24591</strain>
    </source>
</reference>
<keyword evidence="4 5" id="KW-0274">FAD</keyword>
<proteinExistence type="inferred from homology"/>
<sequence>MNSTYDYIVIGAGSAGCVLANRLTASGKYSVLLLEDGPEDKNLWIHVPLGYGKTIYNERYSRRFYTEPEPGMNNRKLFWPRGRCLGGSSSINGMISIRGQSADYDSWADAGNIGWGWKDVLPYFIKSEHNSRGASKFHGGDGPLWSSDVRERHELMEALFNAGEEIGIPRTDDFNGESQEGCGYYQFFIHNGWRCSVAVAYLRPIRKRANLHVGINSHVNTILFDGRLASGVQYKRKGKTYTAKAHKEIIVAAGAIQSPQLLQLSGVGSASFLKSKGIAVVHDLPGVGENLQDHVQVRPMYKISKPITVNDSLRTLAGRIGLGLQYALFRKGALACSSTPGGMFTRVLPESKTPDIQFHFAAMSSSAEVVHSDPHKWSGSTFSICQLRPQSRGTVMVVSRNSYEAPAITANYLSAEIDQRCVVEGLKLSRKLVGARAMKDYLASEYLPGFQVQTDEELLKFARGNGDTVYHPSGTCKMGVDSMAVVDPRLRVYGLGGLRVVDCSIMPNLVSGNTNAPTVMIAEKASDMILDDATATA</sequence>
<dbReference type="SUPFAM" id="SSF54373">
    <property type="entry name" value="FAD-linked reductases, C-terminal domain"/>
    <property type="match status" value="1"/>
</dbReference>
<comment type="similarity">
    <text evidence="2">Belongs to the GMC oxidoreductase family.</text>
</comment>
<evidence type="ECO:0000256" key="2">
    <source>
        <dbReference type="ARBA" id="ARBA00010790"/>
    </source>
</evidence>
<dbReference type="PIRSF" id="PIRSF000137">
    <property type="entry name" value="Alcohol_oxidase"/>
    <property type="match status" value="1"/>
</dbReference>
<dbReference type="Pfam" id="PF05199">
    <property type="entry name" value="GMC_oxred_C"/>
    <property type="match status" value="1"/>
</dbReference>
<accession>A0A4R3MDT9</accession>
<organism evidence="7 8">
    <name type="scientific">Paralcaligenes ureilyticus</name>
    <dbReference type="NCBI Taxonomy" id="627131"/>
    <lineage>
        <taxon>Bacteria</taxon>
        <taxon>Pseudomonadati</taxon>
        <taxon>Pseudomonadota</taxon>
        <taxon>Betaproteobacteria</taxon>
        <taxon>Burkholderiales</taxon>
        <taxon>Alcaligenaceae</taxon>
        <taxon>Paralcaligenes</taxon>
    </lineage>
</organism>
<dbReference type="EMBL" id="SMAJ01000001">
    <property type="protein sequence ID" value="TCT11113.1"/>
    <property type="molecule type" value="Genomic_DNA"/>
</dbReference>
<feature type="binding site" evidence="5">
    <location>
        <position position="219"/>
    </location>
    <ligand>
        <name>FAD</name>
        <dbReference type="ChEBI" id="CHEBI:57692"/>
    </ligand>
</feature>
<gene>
    <name evidence="7" type="ORF">EDC26_101341</name>
</gene>
<dbReference type="SUPFAM" id="SSF51905">
    <property type="entry name" value="FAD/NAD(P)-binding domain"/>
    <property type="match status" value="1"/>
</dbReference>
<dbReference type="NCBIfam" id="NF002550">
    <property type="entry name" value="PRK02106.1"/>
    <property type="match status" value="1"/>
</dbReference>
<dbReference type="OrthoDB" id="9785276at2"/>
<evidence type="ECO:0000256" key="4">
    <source>
        <dbReference type="ARBA" id="ARBA00022827"/>
    </source>
</evidence>
<dbReference type="Proteomes" id="UP000295525">
    <property type="component" value="Unassembled WGS sequence"/>
</dbReference>
<name>A0A4R3MDT9_9BURK</name>
<evidence type="ECO:0000313" key="8">
    <source>
        <dbReference type="Proteomes" id="UP000295525"/>
    </source>
</evidence>
<keyword evidence="8" id="KW-1185">Reference proteome</keyword>
<dbReference type="PROSITE" id="PS00624">
    <property type="entry name" value="GMC_OXRED_2"/>
    <property type="match status" value="1"/>
</dbReference>
<comment type="cofactor">
    <cofactor evidence="1 5">
        <name>FAD</name>
        <dbReference type="ChEBI" id="CHEBI:57692"/>
    </cofactor>
</comment>
<dbReference type="Pfam" id="PF00732">
    <property type="entry name" value="GMC_oxred_N"/>
    <property type="match status" value="1"/>
</dbReference>
<dbReference type="AlphaFoldDB" id="A0A4R3MDT9"/>
<keyword evidence="3" id="KW-0285">Flavoprotein</keyword>
<dbReference type="GO" id="GO:0016614">
    <property type="term" value="F:oxidoreductase activity, acting on CH-OH group of donors"/>
    <property type="evidence" value="ECO:0007669"/>
    <property type="project" value="InterPro"/>
</dbReference>
<dbReference type="InterPro" id="IPR007867">
    <property type="entry name" value="GMC_OxRtase_C"/>
</dbReference>
<evidence type="ECO:0000256" key="5">
    <source>
        <dbReference type="PIRSR" id="PIRSR000137-2"/>
    </source>
</evidence>
<evidence type="ECO:0000259" key="6">
    <source>
        <dbReference type="PROSITE" id="PS00624"/>
    </source>
</evidence>
<protein>
    <submittedName>
        <fullName evidence="7">Choline dehydrogenase</fullName>
    </submittedName>
</protein>
<dbReference type="Gene3D" id="3.50.50.60">
    <property type="entry name" value="FAD/NAD(P)-binding domain"/>
    <property type="match status" value="1"/>
</dbReference>
<dbReference type="Gene3D" id="3.30.560.10">
    <property type="entry name" value="Glucose Oxidase, domain 3"/>
    <property type="match status" value="1"/>
</dbReference>
<dbReference type="InterPro" id="IPR012132">
    <property type="entry name" value="GMC_OxRdtase"/>
</dbReference>
<dbReference type="GO" id="GO:0050660">
    <property type="term" value="F:flavin adenine dinucleotide binding"/>
    <property type="evidence" value="ECO:0007669"/>
    <property type="project" value="InterPro"/>
</dbReference>
<dbReference type="RefSeq" id="WP_132579511.1">
    <property type="nucleotide sequence ID" value="NZ_SMAJ01000001.1"/>
</dbReference>